<accession>A0A699YP51</accession>
<gene>
    <name evidence="1" type="ORF">HaLaN_02786</name>
</gene>
<feature type="non-terminal residue" evidence="1">
    <location>
        <position position="83"/>
    </location>
</feature>
<dbReference type="Proteomes" id="UP000485058">
    <property type="component" value="Unassembled WGS sequence"/>
</dbReference>
<sequence length="83" mass="8988">MGASTDMKHVLWMARVEPHLSVTDVYCMAQAIGVFARVLPHVPANKSQRRDGSPCDGHVDGVVEASFHVRSSPNTSFVPALSK</sequence>
<protein>
    <submittedName>
        <fullName evidence="1">Uncharacterized protein</fullName>
    </submittedName>
</protein>
<name>A0A699YP51_HAELA</name>
<evidence type="ECO:0000313" key="2">
    <source>
        <dbReference type="Proteomes" id="UP000485058"/>
    </source>
</evidence>
<evidence type="ECO:0000313" key="1">
    <source>
        <dbReference type="EMBL" id="GFH07909.1"/>
    </source>
</evidence>
<organism evidence="1 2">
    <name type="scientific">Haematococcus lacustris</name>
    <name type="common">Green alga</name>
    <name type="synonym">Haematococcus pluvialis</name>
    <dbReference type="NCBI Taxonomy" id="44745"/>
    <lineage>
        <taxon>Eukaryota</taxon>
        <taxon>Viridiplantae</taxon>
        <taxon>Chlorophyta</taxon>
        <taxon>core chlorophytes</taxon>
        <taxon>Chlorophyceae</taxon>
        <taxon>CS clade</taxon>
        <taxon>Chlamydomonadales</taxon>
        <taxon>Haematococcaceae</taxon>
        <taxon>Haematococcus</taxon>
    </lineage>
</organism>
<dbReference type="AlphaFoldDB" id="A0A699YP51"/>
<dbReference type="EMBL" id="BLLF01000124">
    <property type="protein sequence ID" value="GFH07909.1"/>
    <property type="molecule type" value="Genomic_DNA"/>
</dbReference>
<proteinExistence type="predicted"/>
<comment type="caution">
    <text evidence="1">The sequence shown here is derived from an EMBL/GenBank/DDBJ whole genome shotgun (WGS) entry which is preliminary data.</text>
</comment>
<reference evidence="1 2" key="1">
    <citation type="submission" date="2020-02" db="EMBL/GenBank/DDBJ databases">
        <title>Draft genome sequence of Haematococcus lacustris strain NIES-144.</title>
        <authorList>
            <person name="Morimoto D."/>
            <person name="Nakagawa S."/>
            <person name="Yoshida T."/>
            <person name="Sawayama S."/>
        </authorList>
    </citation>
    <scope>NUCLEOTIDE SEQUENCE [LARGE SCALE GENOMIC DNA]</scope>
    <source>
        <strain evidence="1 2">NIES-144</strain>
    </source>
</reference>
<keyword evidence="2" id="KW-1185">Reference proteome</keyword>